<sequence length="270" mass="27331">MRPPRGPVGRGRVDVVTHDEPGARVEIHTVEGRPLDVVRKGSSLRIGYPQLSFESLFDSFRRPSTHDVVDVSVAVPVGATVSVGVVTADGLVAGTGGSVTVSNVSGSVVTDGTEGDLTVRTVSGEVVSRGHRGSLTAKTVSGDVTASGALTSVSFSSVSGEVTLDLTEQPSSVRASTVSGGVALRLPDPQAVGYALRSTSGAVVVDGVRAQRPAGRKEWSGDRVDRPAPAGAGTVVVKAVSGDVSVVRRVERGRAATDAAADATGEGGDL</sequence>
<evidence type="ECO:0000313" key="3">
    <source>
        <dbReference type="Proteomes" id="UP001321475"/>
    </source>
</evidence>
<dbReference type="RefSeq" id="WP_286217311.1">
    <property type="nucleotide sequence ID" value="NZ_AP027729.1"/>
</dbReference>
<accession>A0ABM8G459</accession>
<dbReference type="EMBL" id="AP027729">
    <property type="protein sequence ID" value="BDZ42929.1"/>
    <property type="molecule type" value="Genomic_DNA"/>
</dbReference>
<evidence type="ECO:0000313" key="2">
    <source>
        <dbReference type="EMBL" id="BDZ42929.1"/>
    </source>
</evidence>
<proteinExistence type="predicted"/>
<organism evidence="2 3">
    <name type="scientific">Paraoerskovia sediminicola</name>
    <dbReference type="NCBI Taxonomy" id="1138587"/>
    <lineage>
        <taxon>Bacteria</taxon>
        <taxon>Bacillati</taxon>
        <taxon>Actinomycetota</taxon>
        <taxon>Actinomycetes</taxon>
        <taxon>Micrococcales</taxon>
        <taxon>Cellulomonadaceae</taxon>
        <taxon>Paraoerskovia</taxon>
    </lineage>
</organism>
<evidence type="ECO:0000259" key="1">
    <source>
        <dbReference type="Pfam" id="PF13349"/>
    </source>
</evidence>
<dbReference type="InterPro" id="IPR025164">
    <property type="entry name" value="Toastrack_DUF4097"/>
</dbReference>
<dbReference type="Proteomes" id="UP001321475">
    <property type="component" value="Chromosome"/>
</dbReference>
<feature type="domain" description="DUF4097" evidence="1">
    <location>
        <begin position="24"/>
        <end position="246"/>
    </location>
</feature>
<name>A0ABM8G459_9CELL</name>
<protein>
    <recommendedName>
        <fullName evidence="1">DUF4097 domain-containing protein</fullName>
    </recommendedName>
</protein>
<dbReference type="Pfam" id="PF13349">
    <property type="entry name" value="DUF4097"/>
    <property type="match status" value="1"/>
</dbReference>
<keyword evidence="3" id="KW-1185">Reference proteome</keyword>
<gene>
    <name evidence="2" type="ORF">GCM10025865_22280</name>
</gene>
<reference evidence="3" key="1">
    <citation type="journal article" date="2019" name="Int. J. Syst. Evol. Microbiol.">
        <title>The Global Catalogue of Microorganisms (GCM) 10K type strain sequencing project: providing services to taxonomists for standard genome sequencing and annotation.</title>
        <authorList>
            <consortium name="The Broad Institute Genomics Platform"/>
            <consortium name="The Broad Institute Genome Sequencing Center for Infectious Disease"/>
            <person name="Wu L."/>
            <person name="Ma J."/>
        </authorList>
    </citation>
    <scope>NUCLEOTIDE SEQUENCE [LARGE SCALE GENOMIC DNA]</scope>
    <source>
        <strain evidence="3">NBRC 108565</strain>
    </source>
</reference>